<feature type="compositionally biased region" description="Basic and acidic residues" evidence="1">
    <location>
        <begin position="438"/>
        <end position="447"/>
    </location>
</feature>
<comment type="caution">
    <text evidence="2">The sequence shown here is derived from an EMBL/GenBank/DDBJ whole genome shotgun (WGS) entry which is preliminary data.</text>
</comment>
<feature type="region of interest" description="Disordered" evidence="1">
    <location>
        <begin position="373"/>
        <end position="447"/>
    </location>
</feature>
<sequence length="447" mass="51248">MSKVNKSKTLSLNEIKNIITRDIRMGSEYDNLSDTTVNLYTRQLIKLYKAGVAKQQWSSNEFISNIHYPNKYDDASFQKTFKVQNSSIIVLPMSIYTSKESLILTLNAMCKMVKNRFRDAFAYYNTIRKELSKQNKAEKLDNELTPEEEKKYISYEELMSVPGKVAKVLTDTYGKVFLSRAEFEQLAKPKRSDYLKLVFDYITLWLNVHYPLRLVWPSVLLSPDENANYLQGNVLHLNDFKNVRLMGPQTIQLDSTTMRLIKSYLDFLANTLGEQPSKLLWRIFNRQPGEYDYTNSSNSFSQVLSKLFLKYNGKPMSMNMIRHIAESHLIQSPAYAKLTNREKNDLHAKLLHSTMAANTSYNKIANRANASEVSFEPDDSYDHAPEQQSKLADTFGVSPPAKPATAPPAKPAAKPVSRPKDRRERIFHGAFTPTGSDKTLEIDIFEK</sequence>
<dbReference type="Proteomes" id="UP001165083">
    <property type="component" value="Unassembled WGS sequence"/>
</dbReference>
<feature type="compositionally biased region" description="Pro residues" evidence="1">
    <location>
        <begin position="400"/>
        <end position="410"/>
    </location>
</feature>
<dbReference type="EMBL" id="BSXW01000926">
    <property type="protein sequence ID" value="GMF31697.1"/>
    <property type="molecule type" value="Genomic_DNA"/>
</dbReference>
<accession>A0A9W6X4X4</accession>
<evidence type="ECO:0000313" key="3">
    <source>
        <dbReference type="Proteomes" id="UP001165083"/>
    </source>
</evidence>
<evidence type="ECO:0000256" key="1">
    <source>
        <dbReference type="SAM" id="MobiDB-lite"/>
    </source>
</evidence>
<keyword evidence="3" id="KW-1185">Reference proteome</keyword>
<reference evidence="2" key="1">
    <citation type="submission" date="2023-04" db="EMBL/GenBank/DDBJ databases">
        <title>Phytophthora lilii NBRC 32176.</title>
        <authorList>
            <person name="Ichikawa N."/>
            <person name="Sato H."/>
            <person name="Tonouchi N."/>
        </authorList>
    </citation>
    <scope>NUCLEOTIDE SEQUENCE</scope>
    <source>
        <strain evidence="2">NBRC 32176</strain>
    </source>
</reference>
<dbReference type="OrthoDB" id="100135at2759"/>
<proteinExistence type="predicted"/>
<protein>
    <submittedName>
        <fullName evidence="2">Unnamed protein product</fullName>
    </submittedName>
</protein>
<feature type="compositionally biased region" description="Basic and acidic residues" evidence="1">
    <location>
        <begin position="418"/>
        <end position="427"/>
    </location>
</feature>
<name>A0A9W6X4X4_9STRA</name>
<dbReference type="AlphaFoldDB" id="A0A9W6X4X4"/>
<gene>
    <name evidence="2" type="ORF">Plil01_001355400</name>
</gene>
<organism evidence="2 3">
    <name type="scientific">Phytophthora lilii</name>
    <dbReference type="NCBI Taxonomy" id="2077276"/>
    <lineage>
        <taxon>Eukaryota</taxon>
        <taxon>Sar</taxon>
        <taxon>Stramenopiles</taxon>
        <taxon>Oomycota</taxon>
        <taxon>Peronosporomycetes</taxon>
        <taxon>Peronosporales</taxon>
        <taxon>Peronosporaceae</taxon>
        <taxon>Phytophthora</taxon>
    </lineage>
</organism>
<evidence type="ECO:0000313" key="2">
    <source>
        <dbReference type="EMBL" id="GMF31697.1"/>
    </source>
</evidence>